<name>A0AAD9IGP4_PROWI</name>
<evidence type="ECO:0000256" key="9">
    <source>
        <dbReference type="ARBA" id="ARBA00022833"/>
    </source>
</evidence>
<dbReference type="InterPro" id="IPR029052">
    <property type="entry name" value="Metallo-depent_PP-like"/>
</dbReference>
<organism evidence="15 16">
    <name type="scientific">Prototheca wickerhamii</name>
    <dbReference type="NCBI Taxonomy" id="3111"/>
    <lineage>
        <taxon>Eukaryota</taxon>
        <taxon>Viridiplantae</taxon>
        <taxon>Chlorophyta</taxon>
        <taxon>core chlorophytes</taxon>
        <taxon>Trebouxiophyceae</taxon>
        <taxon>Chlorellales</taxon>
        <taxon>Chlorellaceae</taxon>
        <taxon>Prototheca</taxon>
    </lineage>
</organism>
<feature type="domain" description="Lariat debranching enzyme C-terminal" evidence="14">
    <location>
        <begin position="278"/>
        <end position="421"/>
    </location>
</feature>
<feature type="region of interest" description="Disordered" evidence="13">
    <location>
        <begin position="463"/>
        <end position="483"/>
    </location>
</feature>
<evidence type="ECO:0000256" key="6">
    <source>
        <dbReference type="ARBA" id="ARBA00022664"/>
    </source>
</evidence>
<gene>
    <name evidence="15" type="ORF">QBZ16_004022</name>
</gene>
<dbReference type="Pfam" id="PF05011">
    <property type="entry name" value="DBR1"/>
    <property type="match status" value="1"/>
</dbReference>
<dbReference type="EMBL" id="JASFZW010000005">
    <property type="protein sequence ID" value="KAK2078154.1"/>
    <property type="molecule type" value="Genomic_DNA"/>
</dbReference>
<dbReference type="PANTHER" id="PTHR12849:SF0">
    <property type="entry name" value="LARIAT DEBRANCHING ENZYME"/>
    <property type="match status" value="1"/>
</dbReference>
<dbReference type="InterPro" id="IPR041816">
    <property type="entry name" value="Dbr1_N"/>
</dbReference>
<comment type="cofactor">
    <cofactor evidence="1">
        <name>Mn(2+)</name>
        <dbReference type="ChEBI" id="CHEBI:29035"/>
    </cofactor>
</comment>
<dbReference type="PANTHER" id="PTHR12849">
    <property type="entry name" value="RNA LARIAT DEBRANCHING ENZYME"/>
    <property type="match status" value="1"/>
</dbReference>
<proteinExistence type="inferred from homology"/>
<evidence type="ECO:0000256" key="1">
    <source>
        <dbReference type="ARBA" id="ARBA00001936"/>
    </source>
</evidence>
<keyword evidence="10" id="KW-0408">Iron</keyword>
<keyword evidence="7" id="KW-0479">Metal-binding</keyword>
<accession>A0AAD9IGP4</accession>
<evidence type="ECO:0000256" key="5">
    <source>
        <dbReference type="ARBA" id="ARBA00006045"/>
    </source>
</evidence>
<evidence type="ECO:0000256" key="3">
    <source>
        <dbReference type="ARBA" id="ARBA00001954"/>
    </source>
</evidence>
<evidence type="ECO:0000256" key="10">
    <source>
        <dbReference type="ARBA" id="ARBA00023004"/>
    </source>
</evidence>
<evidence type="ECO:0000256" key="12">
    <source>
        <dbReference type="ARBA" id="ARBA00023242"/>
    </source>
</evidence>
<comment type="cofactor">
    <cofactor evidence="3">
        <name>Fe(2+)</name>
        <dbReference type="ChEBI" id="CHEBI:29033"/>
    </cofactor>
</comment>
<comment type="similarity">
    <text evidence="5">Belongs to the lariat debranching enzyme family.</text>
</comment>
<dbReference type="SMART" id="SM01124">
    <property type="entry name" value="DBR1"/>
    <property type="match status" value="1"/>
</dbReference>
<evidence type="ECO:0000313" key="15">
    <source>
        <dbReference type="EMBL" id="KAK2078154.1"/>
    </source>
</evidence>
<dbReference type="SUPFAM" id="SSF56300">
    <property type="entry name" value="Metallo-dependent phosphatases"/>
    <property type="match status" value="1"/>
</dbReference>
<dbReference type="GO" id="GO:0008419">
    <property type="term" value="F:RNA lariat debranching enzyme activity"/>
    <property type="evidence" value="ECO:0007669"/>
    <property type="project" value="UniProtKB-ARBA"/>
</dbReference>
<dbReference type="InterPro" id="IPR007708">
    <property type="entry name" value="DBR1_C"/>
</dbReference>
<dbReference type="GO" id="GO:0000398">
    <property type="term" value="P:mRNA splicing, via spliceosome"/>
    <property type="evidence" value="ECO:0007669"/>
    <property type="project" value="TreeGrafter"/>
</dbReference>
<evidence type="ECO:0000256" key="13">
    <source>
        <dbReference type="SAM" id="MobiDB-lite"/>
    </source>
</evidence>
<comment type="cofactor">
    <cofactor evidence="2">
        <name>Zn(2+)</name>
        <dbReference type="ChEBI" id="CHEBI:29105"/>
    </cofactor>
</comment>
<sequence length="483" mass="52536">MTGLRIAVEGCCHGELDAIYATVQALARRGGRPIDLLICCGDFQAVRNPDDLECMACPPKYRSMASFWKYYAGLAVAPVPTLFIGGNHEAANHLWELPYGGWVAPRIYYLGDAGVVRFGGLRIAGLSGIFNGRHVGLGRYERPPYSPDSVRSAYHVRALDAWRLRALATRPDVVLSHDWPRGIARHGDMPSLFAKKPFLKREVLDGSLGSPVAEDILRDLQPAYWFSAHMHTKFAAVVRHSADAWEEREEGSQVGSGAVGAAQQLNDAPTDDAHNPSLPPGGQRITRFLALDKCLPRRQFLQVVDFPEAQGPKQFCFDAEWAAALRATWDLNNWARRPSRLPGGRPPRVTPEEVALAAALLRDNLVRDKESAPELVIPDNFAPTAPAYDPQRPARGRMPHTAARSPQTLQYLAALGLQLDDEGAQAAVPSALCNPEEIDLEDDDDGSSGALNVIPALASMLAHSGAAANPEEIDLDDSDDANA</sequence>
<dbReference type="Proteomes" id="UP001255856">
    <property type="component" value="Unassembled WGS sequence"/>
</dbReference>
<feature type="region of interest" description="Disordered" evidence="13">
    <location>
        <begin position="380"/>
        <end position="403"/>
    </location>
</feature>
<dbReference type="GO" id="GO:0046872">
    <property type="term" value="F:metal ion binding"/>
    <property type="evidence" value="ECO:0007669"/>
    <property type="project" value="UniProtKB-KW"/>
</dbReference>
<keyword evidence="8" id="KW-0378">Hydrolase</keyword>
<dbReference type="CDD" id="cd00844">
    <property type="entry name" value="MPP_Dbr1_N"/>
    <property type="match status" value="1"/>
</dbReference>
<keyword evidence="16" id="KW-1185">Reference proteome</keyword>
<evidence type="ECO:0000259" key="14">
    <source>
        <dbReference type="SMART" id="SM01124"/>
    </source>
</evidence>
<evidence type="ECO:0000256" key="8">
    <source>
        <dbReference type="ARBA" id="ARBA00022801"/>
    </source>
</evidence>
<evidence type="ECO:0000256" key="7">
    <source>
        <dbReference type="ARBA" id="ARBA00022723"/>
    </source>
</evidence>
<keyword evidence="12" id="KW-0539">Nucleus</keyword>
<keyword evidence="6" id="KW-0507">mRNA processing</keyword>
<dbReference type="Pfam" id="PF00149">
    <property type="entry name" value="Metallophos"/>
    <property type="match status" value="1"/>
</dbReference>
<evidence type="ECO:0000256" key="11">
    <source>
        <dbReference type="ARBA" id="ARBA00023211"/>
    </source>
</evidence>
<keyword evidence="9" id="KW-0862">Zinc</keyword>
<dbReference type="AlphaFoldDB" id="A0AAD9IGP4"/>
<reference evidence="15" key="1">
    <citation type="submission" date="2021-01" db="EMBL/GenBank/DDBJ databases">
        <authorList>
            <person name="Eckstrom K.M.E."/>
        </authorList>
    </citation>
    <scope>NUCLEOTIDE SEQUENCE</scope>
    <source>
        <strain evidence="15">UVCC 0001</strain>
    </source>
</reference>
<dbReference type="GO" id="GO:0005634">
    <property type="term" value="C:nucleus"/>
    <property type="evidence" value="ECO:0007669"/>
    <property type="project" value="UniProtKB-SubCell"/>
</dbReference>
<comment type="caution">
    <text evidence="15">The sequence shown here is derived from an EMBL/GenBank/DDBJ whole genome shotgun (WGS) entry which is preliminary data.</text>
</comment>
<evidence type="ECO:0000256" key="2">
    <source>
        <dbReference type="ARBA" id="ARBA00001947"/>
    </source>
</evidence>
<feature type="compositionally biased region" description="Acidic residues" evidence="13">
    <location>
        <begin position="471"/>
        <end position="483"/>
    </location>
</feature>
<comment type="subcellular location">
    <subcellularLocation>
        <location evidence="4">Nucleus</location>
    </subcellularLocation>
</comment>
<evidence type="ECO:0000256" key="4">
    <source>
        <dbReference type="ARBA" id="ARBA00004123"/>
    </source>
</evidence>
<keyword evidence="11" id="KW-0464">Manganese</keyword>
<dbReference type="Gene3D" id="3.60.21.10">
    <property type="match status" value="1"/>
</dbReference>
<dbReference type="InterPro" id="IPR004843">
    <property type="entry name" value="Calcineurin-like_PHP"/>
</dbReference>
<protein>
    <recommendedName>
        <fullName evidence="14">Lariat debranching enzyme C-terminal domain-containing protein</fullName>
    </recommendedName>
</protein>
<evidence type="ECO:0000313" key="16">
    <source>
        <dbReference type="Proteomes" id="UP001255856"/>
    </source>
</evidence>
<dbReference type="FunFam" id="3.60.21.10:FF:000035">
    <property type="entry name" value="Lariat debranching enzyme"/>
    <property type="match status" value="1"/>
</dbReference>